<reference evidence="3" key="1">
    <citation type="submission" date="2025-08" db="UniProtKB">
        <authorList>
            <consortium name="RefSeq"/>
        </authorList>
    </citation>
    <scope>IDENTIFICATION</scope>
    <source>
        <tissue evidence="3">White muscle</tissue>
    </source>
</reference>
<proteinExistence type="predicted"/>
<dbReference type="Proteomes" id="UP000808372">
    <property type="component" value="Chromosome 18"/>
</dbReference>
<dbReference type="GeneID" id="120062662"/>
<keyword evidence="2" id="KW-1185">Reference proteome</keyword>
<dbReference type="KEGG" id="snh:120062662"/>
<evidence type="ECO:0000256" key="1">
    <source>
        <dbReference type="SAM" id="MobiDB-lite"/>
    </source>
</evidence>
<accession>A0A8U1H3W6</accession>
<organism evidence="2 3">
    <name type="scientific">Salvelinus namaycush</name>
    <name type="common">Lake trout</name>
    <name type="synonym">Salmo namaycush</name>
    <dbReference type="NCBI Taxonomy" id="8040"/>
    <lineage>
        <taxon>Eukaryota</taxon>
        <taxon>Metazoa</taxon>
        <taxon>Chordata</taxon>
        <taxon>Craniata</taxon>
        <taxon>Vertebrata</taxon>
        <taxon>Euteleostomi</taxon>
        <taxon>Actinopterygii</taxon>
        <taxon>Neopterygii</taxon>
        <taxon>Teleostei</taxon>
        <taxon>Protacanthopterygii</taxon>
        <taxon>Salmoniformes</taxon>
        <taxon>Salmonidae</taxon>
        <taxon>Salmoninae</taxon>
        <taxon>Salvelinus</taxon>
    </lineage>
</organism>
<dbReference type="AlphaFoldDB" id="A0A8U1H3W6"/>
<feature type="compositionally biased region" description="Acidic residues" evidence="1">
    <location>
        <begin position="84"/>
        <end position="94"/>
    </location>
</feature>
<feature type="compositionally biased region" description="Basic and acidic residues" evidence="1">
    <location>
        <begin position="73"/>
        <end position="83"/>
    </location>
</feature>
<gene>
    <name evidence="3" type="primary">LOC120062662</name>
</gene>
<evidence type="ECO:0000313" key="3">
    <source>
        <dbReference type="RefSeq" id="XP_038868636.1"/>
    </source>
</evidence>
<dbReference type="RefSeq" id="XP_038868636.1">
    <property type="nucleotide sequence ID" value="XM_039012708.1"/>
</dbReference>
<evidence type="ECO:0000313" key="2">
    <source>
        <dbReference type="Proteomes" id="UP000808372"/>
    </source>
</evidence>
<protein>
    <submittedName>
        <fullName evidence="3">Phosphatidylinositol 4-kinase alpha-like protein P2</fullName>
    </submittedName>
</protein>
<feature type="region of interest" description="Disordered" evidence="1">
    <location>
        <begin position="73"/>
        <end position="94"/>
    </location>
</feature>
<dbReference type="Gene3D" id="3.30.1010.10">
    <property type="entry name" value="Phosphatidylinositol 3-kinase Catalytic Subunit, Chain A, domain 4"/>
    <property type="match status" value="1"/>
</dbReference>
<name>A0A8U1H3W6_SALNM</name>
<sequence>MLLFVRPIPKGDERKRACLRALSDIQVQPGCYLPSNAEAIVLDIDYTSGTPMQSAAKAPDLAKVNRYGVSELEKEGLQRRSDSLDSEADGEEEV</sequence>